<reference evidence="4" key="1">
    <citation type="submission" date="2025-05" db="UniProtKB">
        <authorList>
            <consortium name="RefSeq"/>
        </authorList>
    </citation>
    <scope>NUCLEOTIDE SEQUENCE [LARGE SCALE GENOMIC DNA]</scope>
</reference>
<dbReference type="AlphaFoldDB" id="A0A6J0SCC2"/>
<organism evidence="4 5">
    <name type="scientific">Pogona vitticeps</name>
    <name type="common">central bearded dragon</name>
    <dbReference type="NCBI Taxonomy" id="103695"/>
    <lineage>
        <taxon>Eukaryota</taxon>
        <taxon>Metazoa</taxon>
        <taxon>Chordata</taxon>
        <taxon>Craniata</taxon>
        <taxon>Vertebrata</taxon>
        <taxon>Euteleostomi</taxon>
        <taxon>Lepidosauria</taxon>
        <taxon>Squamata</taxon>
        <taxon>Bifurcata</taxon>
        <taxon>Unidentata</taxon>
        <taxon>Episquamata</taxon>
        <taxon>Toxicofera</taxon>
        <taxon>Iguania</taxon>
        <taxon>Acrodonta</taxon>
        <taxon>Agamidae</taxon>
        <taxon>Amphibolurinae</taxon>
        <taxon>Pogona</taxon>
    </lineage>
</organism>
<dbReference type="InterPro" id="IPR001079">
    <property type="entry name" value="Galectin_CRD"/>
</dbReference>
<dbReference type="SMART" id="SM00276">
    <property type="entry name" value="GLECT"/>
    <property type="match status" value="1"/>
</dbReference>
<dbReference type="PROSITE" id="PS51304">
    <property type="entry name" value="GALECTIN"/>
    <property type="match status" value="1"/>
</dbReference>
<sequence length="147" mass="16553">MWIGSGQVGKGLWMALQLVAHVRVKTGECIKVKGKVAPEAERFALNLGQDESNLILHFNPRFDFRGDIRTIVCNSKADGDWGTELRESRFPFQQGEETKLCVSFDAEEITVELSEGQELRFPNRLGLEAVDYFSVTGDLDVKSIKFK</sequence>
<dbReference type="Proteomes" id="UP001652642">
    <property type="component" value="Chromosome 2"/>
</dbReference>
<dbReference type="RefSeq" id="XP_020634041.2">
    <property type="nucleotide sequence ID" value="XM_020778382.2"/>
</dbReference>
<evidence type="ECO:0000259" key="3">
    <source>
        <dbReference type="PROSITE" id="PS51304"/>
    </source>
</evidence>
<reference evidence="5" key="2">
    <citation type="submission" date="2025-08" db="UniProtKB">
        <authorList>
            <consortium name="RefSeq"/>
        </authorList>
    </citation>
    <scope>IDENTIFICATION</scope>
</reference>
<dbReference type="InParanoid" id="A0A6J0SCC2"/>
<dbReference type="OrthoDB" id="8443340at2759"/>
<proteinExistence type="predicted"/>
<dbReference type="GO" id="GO:0005615">
    <property type="term" value="C:extracellular space"/>
    <property type="evidence" value="ECO:0007669"/>
    <property type="project" value="TreeGrafter"/>
</dbReference>
<evidence type="ECO:0000256" key="2">
    <source>
        <dbReference type="RuleBase" id="RU102079"/>
    </source>
</evidence>
<name>A0A6J0SCC2_9SAUR</name>
<dbReference type="CDD" id="cd00070">
    <property type="entry name" value="GLECT"/>
    <property type="match status" value="1"/>
</dbReference>
<dbReference type="KEGG" id="pvt:110070676"/>
<evidence type="ECO:0000313" key="5">
    <source>
        <dbReference type="RefSeq" id="XP_020634041.2"/>
    </source>
</evidence>
<dbReference type="PANTHER" id="PTHR11346:SF97">
    <property type="entry name" value="GALECTIN-1"/>
    <property type="match status" value="1"/>
</dbReference>
<evidence type="ECO:0000313" key="4">
    <source>
        <dbReference type="Proteomes" id="UP001652642"/>
    </source>
</evidence>
<gene>
    <name evidence="5" type="primary">LOC110070676</name>
</gene>
<dbReference type="GO" id="GO:0030395">
    <property type="term" value="F:lactose binding"/>
    <property type="evidence" value="ECO:0007669"/>
    <property type="project" value="TreeGrafter"/>
</dbReference>
<feature type="domain" description="Galectin" evidence="3">
    <location>
        <begin position="16"/>
        <end position="147"/>
    </location>
</feature>
<dbReference type="Gene3D" id="2.60.120.200">
    <property type="match status" value="1"/>
</dbReference>
<dbReference type="InterPro" id="IPR013320">
    <property type="entry name" value="ConA-like_dom_sf"/>
</dbReference>
<keyword evidence="4" id="KW-1185">Reference proteome</keyword>
<keyword evidence="1 2" id="KW-0430">Lectin</keyword>
<accession>A0A6J0SCC2</accession>
<dbReference type="GO" id="GO:0043236">
    <property type="term" value="F:laminin binding"/>
    <property type="evidence" value="ECO:0007669"/>
    <property type="project" value="TreeGrafter"/>
</dbReference>
<protein>
    <recommendedName>
        <fullName evidence="2">Galectin</fullName>
    </recommendedName>
</protein>
<dbReference type="GeneID" id="110070676"/>
<evidence type="ECO:0000256" key="1">
    <source>
        <dbReference type="ARBA" id="ARBA00022734"/>
    </source>
</evidence>
<dbReference type="SMART" id="SM00908">
    <property type="entry name" value="Gal-bind_lectin"/>
    <property type="match status" value="1"/>
</dbReference>
<dbReference type="PANTHER" id="PTHR11346">
    <property type="entry name" value="GALECTIN"/>
    <property type="match status" value="1"/>
</dbReference>
<dbReference type="Pfam" id="PF00337">
    <property type="entry name" value="Gal-bind_lectin"/>
    <property type="match status" value="1"/>
</dbReference>
<dbReference type="SUPFAM" id="SSF49899">
    <property type="entry name" value="Concanavalin A-like lectins/glucanases"/>
    <property type="match status" value="1"/>
</dbReference>
<dbReference type="InterPro" id="IPR044156">
    <property type="entry name" value="Galectin-like"/>
</dbReference>